<dbReference type="PROSITE" id="PS50297">
    <property type="entry name" value="ANK_REP_REGION"/>
    <property type="match status" value="1"/>
</dbReference>
<comment type="caution">
    <text evidence="2">The sequence shown here is derived from an EMBL/GenBank/DDBJ whole genome shotgun (WGS) entry which is preliminary data.</text>
</comment>
<organism evidence="2 3">
    <name type="scientific">Aspergillus pseudoustus</name>
    <dbReference type="NCBI Taxonomy" id="1810923"/>
    <lineage>
        <taxon>Eukaryota</taxon>
        <taxon>Fungi</taxon>
        <taxon>Dikarya</taxon>
        <taxon>Ascomycota</taxon>
        <taxon>Pezizomycotina</taxon>
        <taxon>Eurotiomycetes</taxon>
        <taxon>Eurotiomycetidae</taxon>
        <taxon>Eurotiales</taxon>
        <taxon>Aspergillaceae</taxon>
        <taxon>Aspergillus</taxon>
        <taxon>Aspergillus subgen. Nidulantes</taxon>
    </lineage>
</organism>
<evidence type="ECO:0008006" key="4">
    <source>
        <dbReference type="Google" id="ProtNLM"/>
    </source>
</evidence>
<name>A0ABR4JMN2_9EURO</name>
<dbReference type="PROSITE" id="PS50088">
    <property type="entry name" value="ANK_REPEAT"/>
    <property type="match status" value="1"/>
</dbReference>
<dbReference type="InterPro" id="IPR036770">
    <property type="entry name" value="Ankyrin_rpt-contain_sf"/>
</dbReference>
<dbReference type="Proteomes" id="UP001610446">
    <property type="component" value="Unassembled WGS sequence"/>
</dbReference>
<dbReference type="SUPFAM" id="SSF48403">
    <property type="entry name" value="Ankyrin repeat"/>
    <property type="match status" value="1"/>
</dbReference>
<gene>
    <name evidence="2" type="ORF">BJY01DRAFT_14772</name>
</gene>
<evidence type="ECO:0000256" key="1">
    <source>
        <dbReference type="PROSITE-ProRule" id="PRU00023"/>
    </source>
</evidence>
<dbReference type="EMBL" id="JBFXLU010000114">
    <property type="protein sequence ID" value="KAL2841037.1"/>
    <property type="molecule type" value="Genomic_DNA"/>
</dbReference>
<evidence type="ECO:0000313" key="2">
    <source>
        <dbReference type="EMBL" id="KAL2841037.1"/>
    </source>
</evidence>
<feature type="repeat" description="ANK" evidence="1">
    <location>
        <begin position="18"/>
        <end position="44"/>
    </location>
</feature>
<accession>A0ABR4JMN2</accession>
<protein>
    <recommendedName>
        <fullName evidence="4">Ankyrin repeat-containing domain protein</fullName>
    </recommendedName>
</protein>
<keyword evidence="3" id="KW-1185">Reference proteome</keyword>
<sequence length="169" mass="19201">MDFVGRRNARQIDIADANGDTPLQLALAANDRVRVRLLIQWGANTRQAAIPVIQSLPLLTDPEWNFYFHAIGTDLAQGEGTNEGTWLHETVRGLDTQLTRNENNRRVSKKKRDSERAKLGTRAENMIRKIRRGNDFSRGDIAVTDAQGRTAWRIANERGLFPRIQRALQ</sequence>
<reference evidence="2 3" key="1">
    <citation type="submission" date="2024-07" db="EMBL/GenBank/DDBJ databases">
        <title>Section-level genome sequencing and comparative genomics of Aspergillus sections Usti and Cavernicolus.</title>
        <authorList>
            <consortium name="Lawrence Berkeley National Laboratory"/>
            <person name="Nybo J.L."/>
            <person name="Vesth T.C."/>
            <person name="Theobald S."/>
            <person name="Frisvad J.C."/>
            <person name="Larsen T.O."/>
            <person name="Kjaerboelling I."/>
            <person name="Rothschild-Mancinelli K."/>
            <person name="Lyhne E.K."/>
            <person name="Kogle M.E."/>
            <person name="Barry K."/>
            <person name="Clum A."/>
            <person name="Na H."/>
            <person name="Ledsgaard L."/>
            <person name="Lin J."/>
            <person name="Lipzen A."/>
            <person name="Kuo A."/>
            <person name="Riley R."/>
            <person name="Mondo S."/>
            <person name="Labutti K."/>
            <person name="Haridas S."/>
            <person name="Pangalinan J."/>
            <person name="Salamov A.A."/>
            <person name="Simmons B.A."/>
            <person name="Magnuson J.K."/>
            <person name="Chen J."/>
            <person name="Drula E."/>
            <person name="Henrissat B."/>
            <person name="Wiebenga A."/>
            <person name="Lubbers R.J."/>
            <person name="Gomes A.C."/>
            <person name="Makela M.R."/>
            <person name="Stajich J."/>
            <person name="Grigoriev I.V."/>
            <person name="Mortensen U.H."/>
            <person name="De Vries R.P."/>
            <person name="Baker S.E."/>
            <person name="Andersen M.R."/>
        </authorList>
    </citation>
    <scope>NUCLEOTIDE SEQUENCE [LARGE SCALE GENOMIC DNA]</scope>
    <source>
        <strain evidence="2 3">CBS 123904</strain>
    </source>
</reference>
<keyword evidence="1" id="KW-0040">ANK repeat</keyword>
<evidence type="ECO:0000313" key="3">
    <source>
        <dbReference type="Proteomes" id="UP001610446"/>
    </source>
</evidence>
<proteinExistence type="predicted"/>
<dbReference type="InterPro" id="IPR002110">
    <property type="entry name" value="Ankyrin_rpt"/>
</dbReference>